<dbReference type="InterPro" id="IPR050595">
    <property type="entry name" value="Bact_response_regulator"/>
</dbReference>
<sequence>MSVDTFINTGAIRAVPSAPTVLVVEDQAVLRLYVAEMIEQAGYVVLSAEDADEALQVMKNNPQIRAVFSDFEMPSVMTGLDLGYHLSRTRPDIAFVLTSGRQVPGSFALPPKSLFVSKPFLESDVCAALAQLVH</sequence>
<dbReference type="Pfam" id="PF00072">
    <property type="entry name" value="Response_reg"/>
    <property type="match status" value="1"/>
</dbReference>
<dbReference type="RefSeq" id="WP_252848546.1">
    <property type="nucleotide sequence ID" value="NZ_BAPW01000012.1"/>
</dbReference>
<dbReference type="InterPro" id="IPR011006">
    <property type="entry name" value="CheY-like_superfamily"/>
</dbReference>
<dbReference type="PROSITE" id="PS50110">
    <property type="entry name" value="RESPONSE_REGULATORY"/>
    <property type="match status" value="1"/>
</dbReference>
<accession>A0ABT1CFL4</accession>
<evidence type="ECO:0000313" key="4">
    <source>
        <dbReference type="EMBL" id="MCO6158998.1"/>
    </source>
</evidence>
<evidence type="ECO:0000256" key="2">
    <source>
        <dbReference type="PROSITE-ProRule" id="PRU00169"/>
    </source>
</evidence>
<dbReference type="EMBL" id="JAMXQU010000002">
    <property type="protein sequence ID" value="MCO6158998.1"/>
    <property type="molecule type" value="Genomic_DNA"/>
</dbReference>
<evidence type="ECO:0000259" key="3">
    <source>
        <dbReference type="PROSITE" id="PS50110"/>
    </source>
</evidence>
<dbReference type="PANTHER" id="PTHR44591:SF21">
    <property type="entry name" value="TWO-COMPONENT RESPONSE REGULATOR"/>
    <property type="match status" value="1"/>
</dbReference>
<dbReference type="Gene3D" id="3.40.50.2300">
    <property type="match status" value="1"/>
</dbReference>
<name>A0ABT1CFL4_9PROT</name>
<organism evidence="4 5">
    <name type="scientific">Asaia lannensis NBRC 102526</name>
    <dbReference type="NCBI Taxonomy" id="1307926"/>
    <lineage>
        <taxon>Bacteria</taxon>
        <taxon>Pseudomonadati</taxon>
        <taxon>Pseudomonadota</taxon>
        <taxon>Alphaproteobacteria</taxon>
        <taxon>Acetobacterales</taxon>
        <taxon>Acetobacteraceae</taxon>
        <taxon>Asaia</taxon>
    </lineage>
</organism>
<gene>
    <name evidence="4" type="ORF">NF685_03015</name>
</gene>
<dbReference type="Proteomes" id="UP001523401">
    <property type="component" value="Unassembled WGS sequence"/>
</dbReference>
<feature type="modified residue" description="4-aspartylphosphate" evidence="2">
    <location>
        <position position="70"/>
    </location>
</feature>
<dbReference type="PANTHER" id="PTHR44591">
    <property type="entry name" value="STRESS RESPONSE REGULATOR PROTEIN 1"/>
    <property type="match status" value="1"/>
</dbReference>
<keyword evidence="5" id="KW-1185">Reference proteome</keyword>
<reference evidence="4 5" key="1">
    <citation type="submission" date="2022-06" db="EMBL/GenBank/DDBJ databases">
        <title>Whole-genome of Asaia lannensis strain LMG 27011T.</title>
        <authorList>
            <person name="Sombolestani A."/>
        </authorList>
    </citation>
    <scope>NUCLEOTIDE SEQUENCE [LARGE SCALE GENOMIC DNA]</scope>
    <source>
        <strain evidence="4 5">NBRC 102526</strain>
    </source>
</reference>
<feature type="domain" description="Response regulatory" evidence="3">
    <location>
        <begin position="20"/>
        <end position="133"/>
    </location>
</feature>
<proteinExistence type="predicted"/>
<dbReference type="InterPro" id="IPR001789">
    <property type="entry name" value="Sig_transdc_resp-reg_receiver"/>
</dbReference>
<dbReference type="SUPFAM" id="SSF52172">
    <property type="entry name" value="CheY-like"/>
    <property type="match status" value="1"/>
</dbReference>
<evidence type="ECO:0000256" key="1">
    <source>
        <dbReference type="ARBA" id="ARBA00022553"/>
    </source>
</evidence>
<comment type="caution">
    <text evidence="4">The sequence shown here is derived from an EMBL/GenBank/DDBJ whole genome shotgun (WGS) entry which is preliminary data.</text>
</comment>
<evidence type="ECO:0000313" key="5">
    <source>
        <dbReference type="Proteomes" id="UP001523401"/>
    </source>
</evidence>
<dbReference type="SMART" id="SM00448">
    <property type="entry name" value="REC"/>
    <property type="match status" value="1"/>
</dbReference>
<keyword evidence="1 2" id="KW-0597">Phosphoprotein</keyword>
<protein>
    <submittedName>
        <fullName evidence="4">Response regulator</fullName>
    </submittedName>
</protein>